<dbReference type="EC" id="6.3.2.6" evidence="3 11"/>
<evidence type="ECO:0000256" key="4">
    <source>
        <dbReference type="ARBA" id="ARBA00016460"/>
    </source>
</evidence>
<reference evidence="13 14" key="1">
    <citation type="journal article" date="2017" name="ISME J.">
        <title>Potential for microbial H2 and metal transformations associated with novel bacteria and archaea in deep terrestrial subsurface sediments.</title>
        <authorList>
            <person name="Hernsdorf A.W."/>
            <person name="Amano Y."/>
            <person name="Miyakawa K."/>
            <person name="Ise K."/>
            <person name="Suzuki Y."/>
            <person name="Anantharaman K."/>
            <person name="Probst A."/>
            <person name="Burstein D."/>
            <person name="Thomas B.C."/>
            <person name="Banfield J.F."/>
        </authorList>
    </citation>
    <scope>NUCLEOTIDE SEQUENCE [LARGE SCALE GENOMIC DNA]</scope>
    <source>
        <strain evidence="13">HGW-Actinobacteria-3</strain>
    </source>
</reference>
<evidence type="ECO:0000256" key="9">
    <source>
        <dbReference type="ARBA" id="ARBA00030409"/>
    </source>
</evidence>
<evidence type="ECO:0000256" key="1">
    <source>
        <dbReference type="ARBA" id="ARBA00004672"/>
    </source>
</evidence>
<dbReference type="HAMAP" id="MF_00137">
    <property type="entry name" value="SAICAR_synth"/>
    <property type="match status" value="1"/>
</dbReference>
<evidence type="ECO:0000256" key="11">
    <source>
        <dbReference type="HAMAP-Rule" id="MF_00137"/>
    </source>
</evidence>
<comment type="pathway">
    <text evidence="1 11">Purine metabolism; IMP biosynthesis via de novo pathway; 5-amino-1-(5-phospho-D-ribosyl)imidazole-4-carboxamide from 5-amino-1-(5-phospho-D-ribosyl)imidazole-4-carboxylate: step 1/2.</text>
</comment>
<evidence type="ECO:0000256" key="7">
    <source>
        <dbReference type="ARBA" id="ARBA00022755"/>
    </source>
</evidence>
<name>A0A2N3G488_9ACTN</name>
<evidence type="ECO:0000256" key="8">
    <source>
        <dbReference type="ARBA" id="ARBA00022840"/>
    </source>
</evidence>
<accession>A0A2N3G488</accession>
<evidence type="ECO:0000313" key="13">
    <source>
        <dbReference type="EMBL" id="PKQ27541.1"/>
    </source>
</evidence>
<comment type="catalytic activity">
    <reaction evidence="10 11">
        <text>5-amino-1-(5-phospho-D-ribosyl)imidazole-4-carboxylate + L-aspartate + ATP = (2S)-2-[5-amino-1-(5-phospho-beta-D-ribosyl)imidazole-4-carboxamido]succinate + ADP + phosphate + 2 H(+)</text>
        <dbReference type="Rhea" id="RHEA:22628"/>
        <dbReference type="ChEBI" id="CHEBI:15378"/>
        <dbReference type="ChEBI" id="CHEBI:29991"/>
        <dbReference type="ChEBI" id="CHEBI:30616"/>
        <dbReference type="ChEBI" id="CHEBI:43474"/>
        <dbReference type="ChEBI" id="CHEBI:58443"/>
        <dbReference type="ChEBI" id="CHEBI:77657"/>
        <dbReference type="ChEBI" id="CHEBI:456216"/>
        <dbReference type="EC" id="6.3.2.6"/>
    </reaction>
</comment>
<evidence type="ECO:0000256" key="5">
    <source>
        <dbReference type="ARBA" id="ARBA00022598"/>
    </source>
</evidence>
<evidence type="ECO:0000256" key="3">
    <source>
        <dbReference type="ARBA" id="ARBA00012217"/>
    </source>
</evidence>
<dbReference type="NCBIfam" id="TIGR00081">
    <property type="entry name" value="purC"/>
    <property type="match status" value="1"/>
</dbReference>
<evidence type="ECO:0000313" key="14">
    <source>
        <dbReference type="Proteomes" id="UP000233654"/>
    </source>
</evidence>
<dbReference type="PROSITE" id="PS01058">
    <property type="entry name" value="SAICAR_SYNTHETASE_2"/>
    <property type="match status" value="1"/>
</dbReference>
<dbReference type="InterPro" id="IPR018236">
    <property type="entry name" value="SAICAR_synthetase_CS"/>
</dbReference>
<dbReference type="CDD" id="cd01414">
    <property type="entry name" value="SAICAR_synt_Sc"/>
    <property type="match status" value="1"/>
</dbReference>
<dbReference type="InterPro" id="IPR001636">
    <property type="entry name" value="SAICAR_synth"/>
</dbReference>
<dbReference type="PANTHER" id="PTHR43700:SF1">
    <property type="entry name" value="PHOSPHORIBOSYLAMINOIMIDAZOLE-SUCCINOCARBOXAMIDE SYNTHASE"/>
    <property type="match status" value="1"/>
</dbReference>
<dbReference type="PROSITE" id="PS01057">
    <property type="entry name" value="SAICAR_SYNTHETASE_1"/>
    <property type="match status" value="1"/>
</dbReference>
<dbReference type="GO" id="GO:0004639">
    <property type="term" value="F:phosphoribosylaminoimidazolesuccinocarboxamide synthase activity"/>
    <property type="evidence" value="ECO:0007669"/>
    <property type="project" value="UniProtKB-UniRule"/>
</dbReference>
<proteinExistence type="inferred from homology"/>
<evidence type="ECO:0000256" key="2">
    <source>
        <dbReference type="ARBA" id="ARBA00010190"/>
    </source>
</evidence>
<dbReference type="Gene3D" id="3.30.470.20">
    <property type="entry name" value="ATP-grasp fold, B domain"/>
    <property type="match status" value="1"/>
</dbReference>
<keyword evidence="5 11" id="KW-0436">Ligase</keyword>
<keyword evidence="6 11" id="KW-0547">Nucleotide-binding</keyword>
<dbReference type="InterPro" id="IPR028923">
    <property type="entry name" value="SAICAR_synt/ADE2_N"/>
</dbReference>
<comment type="similarity">
    <text evidence="2 11">Belongs to the SAICAR synthetase family.</text>
</comment>
<dbReference type="FunFam" id="3.30.470.20:FF:000015">
    <property type="entry name" value="Phosphoribosylaminoimidazole-succinocarboxamide synthase"/>
    <property type="match status" value="1"/>
</dbReference>
<dbReference type="Pfam" id="PF01259">
    <property type="entry name" value="SAICAR_synt"/>
    <property type="match status" value="1"/>
</dbReference>
<comment type="caution">
    <text evidence="13">The sequence shown here is derived from an EMBL/GenBank/DDBJ whole genome shotgun (WGS) entry which is preliminary data.</text>
</comment>
<dbReference type="GO" id="GO:0005737">
    <property type="term" value="C:cytoplasm"/>
    <property type="evidence" value="ECO:0007669"/>
    <property type="project" value="TreeGrafter"/>
</dbReference>
<organism evidence="13 14">
    <name type="scientific">Candidatus Anoxymicrobium japonicum</name>
    <dbReference type="NCBI Taxonomy" id="2013648"/>
    <lineage>
        <taxon>Bacteria</taxon>
        <taxon>Bacillati</taxon>
        <taxon>Actinomycetota</taxon>
        <taxon>Candidatus Geothermincolia</taxon>
        <taxon>Candidatus Geothermincolales</taxon>
        <taxon>Candidatus Anoxymicrobiaceae</taxon>
        <taxon>Candidatus Anoxymicrobium</taxon>
    </lineage>
</organism>
<keyword evidence="7 11" id="KW-0658">Purine biosynthesis</keyword>
<dbReference type="SUPFAM" id="SSF56104">
    <property type="entry name" value="SAICAR synthase-like"/>
    <property type="match status" value="1"/>
</dbReference>
<evidence type="ECO:0000256" key="6">
    <source>
        <dbReference type="ARBA" id="ARBA00022741"/>
    </source>
</evidence>
<feature type="domain" description="SAICAR synthetase/ADE2 N-terminal" evidence="12">
    <location>
        <begin position="15"/>
        <end position="266"/>
    </location>
</feature>
<dbReference type="GO" id="GO:0005524">
    <property type="term" value="F:ATP binding"/>
    <property type="evidence" value="ECO:0007669"/>
    <property type="project" value="UniProtKB-KW"/>
</dbReference>
<dbReference type="NCBIfam" id="NF010568">
    <property type="entry name" value="PRK13961.1"/>
    <property type="match status" value="1"/>
</dbReference>
<evidence type="ECO:0000256" key="10">
    <source>
        <dbReference type="ARBA" id="ARBA00048475"/>
    </source>
</evidence>
<dbReference type="Gene3D" id="3.30.200.20">
    <property type="entry name" value="Phosphorylase Kinase, domain 1"/>
    <property type="match status" value="1"/>
</dbReference>
<dbReference type="EMBL" id="PHEX01000080">
    <property type="protein sequence ID" value="PKQ27541.1"/>
    <property type="molecule type" value="Genomic_DNA"/>
</dbReference>
<gene>
    <name evidence="11" type="primary">purC</name>
    <name evidence="13" type="ORF">CVT63_07420</name>
</gene>
<dbReference type="Proteomes" id="UP000233654">
    <property type="component" value="Unassembled WGS sequence"/>
</dbReference>
<dbReference type="PANTHER" id="PTHR43700">
    <property type="entry name" value="PHOSPHORIBOSYLAMINOIMIDAZOLE-SUCCINOCARBOXAMIDE SYNTHASE"/>
    <property type="match status" value="1"/>
</dbReference>
<dbReference type="UniPathway" id="UPA00074">
    <property type="reaction ID" value="UER00131"/>
</dbReference>
<keyword evidence="8 11" id="KW-0067">ATP-binding</keyword>
<dbReference type="AlphaFoldDB" id="A0A2N3G488"/>
<sequence length="293" mass="32842">MNMITDTAFLGLPLFKKGKVRDIYEVDDLLLVISTDRISAFDVVMNQGIPGKGEALNQLAAFWMNKTKDIIENHLVTTNMDELPADLLPHRDNLQGRSMLVVKAEPLPVECVVRGYLAGSGWKEYQKSQSVCGVTLPAGLRQADRLPEPIFTPSTKAEIGEHDENITLDSVVEAIGTEAAQEVERLSLALYARGVEIAESRHVILADTKFEFGMYDGRLILIDEIFTPDSSRFWPKDSWTPGRDQENLDKQFLRDWLETLAWDKAPPPPDIPEDIVLQTAQRYAYIKGILTGT</sequence>
<protein>
    <recommendedName>
        <fullName evidence="4 11">Phosphoribosylaminoimidazole-succinocarboxamide synthase</fullName>
        <ecNumber evidence="3 11">6.3.2.6</ecNumber>
    </recommendedName>
    <alternativeName>
        <fullName evidence="9 11">SAICAR synthetase</fullName>
    </alternativeName>
</protein>
<dbReference type="GO" id="GO:0006189">
    <property type="term" value="P:'de novo' IMP biosynthetic process"/>
    <property type="evidence" value="ECO:0007669"/>
    <property type="project" value="UniProtKB-UniRule"/>
</dbReference>
<evidence type="ECO:0000259" key="12">
    <source>
        <dbReference type="Pfam" id="PF01259"/>
    </source>
</evidence>